<comment type="catalytic activity">
    <reaction evidence="9">
        <text>a beta-lactam + H2O = a substituted beta-amino acid</text>
        <dbReference type="Rhea" id="RHEA:20401"/>
        <dbReference type="ChEBI" id="CHEBI:15377"/>
        <dbReference type="ChEBI" id="CHEBI:35627"/>
        <dbReference type="ChEBI" id="CHEBI:140347"/>
        <dbReference type="EC" id="3.5.2.6"/>
    </reaction>
</comment>
<dbReference type="EC" id="3.5.2.6" evidence="4 9"/>
<evidence type="ECO:0000256" key="7">
    <source>
        <dbReference type="ARBA" id="ARBA00023136"/>
    </source>
</evidence>
<gene>
    <name evidence="13" type="ORF">NP064_15915</name>
</gene>
<dbReference type="EMBL" id="CP101988">
    <property type="protein sequence ID" value="UUI75226.1"/>
    <property type="molecule type" value="Genomic_DNA"/>
</dbReference>
<keyword evidence="14" id="KW-1185">Reference proteome</keyword>
<feature type="domain" description="Penicillin-binding protein dimerisation" evidence="12">
    <location>
        <begin position="155"/>
        <end position="310"/>
    </location>
</feature>
<reference evidence="13 14" key="1">
    <citation type="submission" date="2022-07" db="EMBL/GenBank/DDBJ databases">
        <title>Novel species in genus cellulomonas.</title>
        <authorList>
            <person name="Ye L."/>
        </authorList>
    </citation>
    <scope>NUCLEOTIDE SEQUENCE [LARGE SCALE GENOMIC DNA]</scope>
    <source>
        <strain evidence="14">zg-Y338</strain>
    </source>
</reference>
<evidence type="ECO:0000259" key="12">
    <source>
        <dbReference type="Pfam" id="PF03717"/>
    </source>
</evidence>
<dbReference type="InterPro" id="IPR001460">
    <property type="entry name" value="PCN-bd_Tpept"/>
</dbReference>
<organism evidence="13 14">
    <name type="scientific">Cellulomonas chengniuliangii</name>
    <dbReference type="NCBI Taxonomy" id="2968084"/>
    <lineage>
        <taxon>Bacteria</taxon>
        <taxon>Bacillati</taxon>
        <taxon>Actinomycetota</taxon>
        <taxon>Actinomycetes</taxon>
        <taxon>Micrococcales</taxon>
        <taxon>Cellulomonadaceae</taxon>
        <taxon>Cellulomonas</taxon>
    </lineage>
</organism>
<evidence type="ECO:0000256" key="4">
    <source>
        <dbReference type="ARBA" id="ARBA00012865"/>
    </source>
</evidence>
<evidence type="ECO:0000256" key="2">
    <source>
        <dbReference type="ARBA" id="ARBA00007171"/>
    </source>
</evidence>
<comment type="subcellular location">
    <subcellularLocation>
        <location evidence="1">Membrane</location>
    </subcellularLocation>
</comment>
<evidence type="ECO:0000259" key="11">
    <source>
        <dbReference type="Pfam" id="PF00905"/>
    </source>
</evidence>
<dbReference type="InterPro" id="IPR032710">
    <property type="entry name" value="NTF2-like_dom_sf"/>
</dbReference>
<evidence type="ECO:0000256" key="8">
    <source>
        <dbReference type="ARBA" id="ARBA00023251"/>
    </source>
</evidence>
<dbReference type="SUPFAM" id="SSF56601">
    <property type="entry name" value="beta-lactamase/transpeptidase-like"/>
    <property type="match status" value="1"/>
</dbReference>
<dbReference type="Gene3D" id="3.40.710.10">
    <property type="entry name" value="DD-peptidase/beta-lactamase superfamily"/>
    <property type="match status" value="1"/>
</dbReference>
<dbReference type="Pfam" id="PF00905">
    <property type="entry name" value="Transpeptidase"/>
    <property type="match status" value="1"/>
</dbReference>
<evidence type="ECO:0000313" key="13">
    <source>
        <dbReference type="EMBL" id="UUI75226.1"/>
    </source>
</evidence>
<evidence type="ECO:0000256" key="6">
    <source>
        <dbReference type="ARBA" id="ARBA00022801"/>
    </source>
</evidence>
<keyword evidence="5 10" id="KW-0732">Signal</keyword>
<dbReference type="Pfam" id="PF03717">
    <property type="entry name" value="PBP_dimer"/>
    <property type="match status" value="1"/>
</dbReference>
<keyword evidence="7" id="KW-0472">Membrane</keyword>
<evidence type="ECO:0000256" key="5">
    <source>
        <dbReference type="ARBA" id="ARBA00022729"/>
    </source>
</evidence>
<dbReference type="InterPro" id="IPR036138">
    <property type="entry name" value="PBP_dimer_sf"/>
</dbReference>
<dbReference type="InterPro" id="IPR012338">
    <property type="entry name" value="Beta-lactam/transpept-like"/>
</dbReference>
<comment type="similarity">
    <text evidence="2">Belongs to the transpeptidase family.</text>
</comment>
<evidence type="ECO:0000256" key="1">
    <source>
        <dbReference type="ARBA" id="ARBA00004370"/>
    </source>
</evidence>
<protein>
    <recommendedName>
        <fullName evidence="4 9">Beta-lactamase</fullName>
        <ecNumber evidence="4 9">3.5.2.6</ecNumber>
    </recommendedName>
</protein>
<dbReference type="InterPro" id="IPR050515">
    <property type="entry name" value="Beta-lactam/transpept"/>
</dbReference>
<proteinExistence type="inferred from homology"/>
<evidence type="ECO:0000256" key="9">
    <source>
        <dbReference type="RuleBase" id="RU361140"/>
    </source>
</evidence>
<dbReference type="SUPFAM" id="SSF54427">
    <property type="entry name" value="NTF2-like"/>
    <property type="match status" value="1"/>
</dbReference>
<dbReference type="InterPro" id="IPR005311">
    <property type="entry name" value="PBP_dimer"/>
</dbReference>
<dbReference type="InterPro" id="IPR002137">
    <property type="entry name" value="Beta-lactam_class-D_AS"/>
</dbReference>
<feature type="chain" id="PRO_5046329343" description="Beta-lactamase" evidence="10">
    <location>
        <begin position="28"/>
        <end position="635"/>
    </location>
</feature>
<comment type="similarity">
    <text evidence="3 9">Belongs to the class-D beta-lactamase family.</text>
</comment>
<dbReference type="PANTHER" id="PTHR30627:SF24">
    <property type="entry name" value="PENICILLIN-BINDING PROTEIN 4B"/>
    <property type="match status" value="1"/>
</dbReference>
<dbReference type="Proteomes" id="UP001316189">
    <property type="component" value="Chromosome"/>
</dbReference>
<dbReference type="SUPFAM" id="SSF56519">
    <property type="entry name" value="Penicillin binding protein dimerisation domain"/>
    <property type="match status" value="1"/>
</dbReference>
<dbReference type="PANTHER" id="PTHR30627">
    <property type="entry name" value="PEPTIDOGLYCAN D,D-TRANSPEPTIDASE"/>
    <property type="match status" value="1"/>
</dbReference>
<evidence type="ECO:0000256" key="10">
    <source>
        <dbReference type="SAM" id="SignalP"/>
    </source>
</evidence>
<dbReference type="PROSITE" id="PS00337">
    <property type="entry name" value="BETA_LACTAMASE_D"/>
    <property type="match status" value="1"/>
</dbReference>
<feature type="domain" description="Penicillin-binding protein transpeptidase" evidence="11">
    <location>
        <begin position="355"/>
        <end position="628"/>
    </location>
</feature>
<keyword evidence="6 9" id="KW-0378">Hydrolase</keyword>
<evidence type="ECO:0000256" key="3">
    <source>
        <dbReference type="ARBA" id="ARBA00007898"/>
    </source>
</evidence>
<keyword evidence="8 9" id="KW-0046">Antibiotic resistance</keyword>
<feature type="signal peptide" evidence="10">
    <location>
        <begin position="1"/>
        <end position="27"/>
    </location>
</feature>
<evidence type="ECO:0000313" key="14">
    <source>
        <dbReference type="Proteomes" id="UP001316189"/>
    </source>
</evidence>
<dbReference type="RefSeq" id="WP_227569879.1">
    <property type="nucleotide sequence ID" value="NZ_CP101988.1"/>
</dbReference>
<accession>A0ABY5KXJ5</accession>
<name>A0ABY5KXJ5_9CELL</name>
<sequence length="635" mass="63716">MTCTFGTGGRGGLRAVLALSLAMGALAGCTSSQPGPEGAADALAAALASGDFAGSGLPESDAASAAAFREEAFAALEQWTPAVTVESVAVDEQDEDRATATLAHTWDVDPGDVDWTYTTEAALTRVDGQWQPVWSPAVLAPDLTAEETLAVQRDRAPRADVLGAGGAVIVEDRAVTRLGIDKTRVDAAGQDAAARGLATALEMDADAYAGRVAAAGEKAFVEAIVVRQGDPAYDLALLSALPGVNAVPDQLPLAPTRTFARPILGAVGPATAEIVEASEGAIAAGDLTGLSGLQKQYDEQLRGNPGLTITAAAGPATRVLFHLDPAEGEPLALTLDVELQRSAEEVLAPVAPASAIVALRPSTGEVLAAASGPGGGGLSTATVGTYAPGSTFKVVSSLALLRSGLTPDSPLSCPATVTVDGRSFANYPGYPASALGEIPLRVALAQSCNTAFIGARESASQQALADAAASLGLGQEVAVGFPAYLGSVPSSAEGTDHAASMIGQGKVQASPLAMAVVAASVAQGERVVPRLVASAEAAEAPAAAPLTAAEAEALRGMMRAFVTEGGGTFLQDVPGEPVLAKSGTAQFGAQDALRNHTWMIAVHGDLAVAVFVEEGDFGSTTSGPLLESFLRAAAG</sequence>
<dbReference type="Gene3D" id="3.90.1310.10">
    <property type="entry name" value="Penicillin-binding protein 2a (Domain 2)"/>
    <property type="match status" value="1"/>
</dbReference>